<name>A0A915JL07_ROMCU</name>
<organism evidence="1 2">
    <name type="scientific">Romanomermis culicivorax</name>
    <name type="common">Nematode worm</name>
    <dbReference type="NCBI Taxonomy" id="13658"/>
    <lineage>
        <taxon>Eukaryota</taxon>
        <taxon>Metazoa</taxon>
        <taxon>Ecdysozoa</taxon>
        <taxon>Nematoda</taxon>
        <taxon>Enoplea</taxon>
        <taxon>Dorylaimia</taxon>
        <taxon>Mermithida</taxon>
        <taxon>Mermithoidea</taxon>
        <taxon>Mermithidae</taxon>
        <taxon>Romanomermis</taxon>
    </lineage>
</organism>
<dbReference type="AlphaFoldDB" id="A0A915JL07"/>
<protein>
    <submittedName>
        <fullName evidence="2">Uncharacterized protein</fullName>
    </submittedName>
</protein>
<dbReference type="Proteomes" id="UP000887565">
    <property type="component" value="Unplaced"/>
</dbReference>
<evidence type="ECO:0000313" key="1">
    <source>
        <dbReference type="Proteomes" id="UP000887565"/>
    </source>
</evidence>
<evidence type="ECO:0000313" key="2">
    <source>
        <dbReference type="WBParaSite" id="nRc.2.0.1.t26879-RA"/>
    </source>
</evidence>
<sequence length="61" mass="7189">MDIQELMVEKERIAPTTKDTLQIKEEMQKLMNQFSEWANQGENEFKERVLKMLGKTITSSI</sequence>
<accession>A0A915JL07</accession>
<proteinExistence type="predicted"/>
<dbReference type="WBParaSite" id="nRc.2.0.1.t26879-RA">
    <property type="protein sequence ID" value="nRc.2.0.1.t26879-RA"/>
    <property type="gene ID" value="nRc.2.0.1.g26879"/>
</dbReference>
<keyword evidence="1" id="KW-1185">Reference proteome</keyword>
<reference evidence="2" key="1">
    <citation type="submission" date="2022-11" db="UniProtKB">
        <authorList>
            <consortium name="WormBaseParasite"/>
        </authorList>
    </citation>
    <scope>IDENTIFICATION</scope>
</reference>